<dbReference type="PANTHER" id="PTHR35289">
    <property type="entry name" value="TRANSMEMBRANE PROTEIN"/>
    <property type="match status" value="1"/>
</dbReference>
<feature type="region of interest" description="Disordered" evidence="1">
    <location>
        <begin position="67"/>
        <end position="171"/>
    </location>
</feature>
<dbReference type="GeneID" id="3205319"/>
<gene>
    <name evidence="3 6" type="primary">orf171a</name>
    <name evidence="6" type="ORF">NitaMp007</name>
</gene>
<sequence length="171" mass="18605">MCFYYICLKLDKIELFETKCYRVGGSLGRHTFTSFLMKGFPGSLTLSFLLIVGAVMSAETDFGKMMMAPSGASSSEDPNWTEALRSSKGQGETSERESTGTSSSINLQKERARPAPAPNEVASPAPVVPFPYQEDEIIGGDSVESIQQRPLSLRRKTPPSAEVIHHTTGPN</sequence>
<evidence type="ECO:0000313" key="6">
    <source>
        <dbReference type="RefSeq" id="YP_173355.1"/>
    </source>
</evidence>
<dbReference type="OrthoDB" id="984566at2759"/>
<name>Q5MA60_TOBAC</name>
<dbReference type="InterPro" id="IPR052694">
    <property type="entry name" value="Mt_uS3-like"/>
</dbReference>
<dbReference type="RefSeq" id="YP_173355.1">
    <property type="nucleotide sequence ID" value="NC_006581.1"/>
</dbReference>
<keyword evidence="2" id="KW-1133">Transmembrane helix</keyword>
<keyword evidence="2" id="KW-0472">Membrane</keyword>
<dbReference type="PaxDb" id="4097-Q5MA60"/>
<feature type="transmembrane region" description="Helical" evidence="2">
    <location>
        <begin position="39"/>
        <end position="58"/>
    </location>
</feature>
<reference evidence="6" key="3">
    <citation type="submission" date="2025-04" db="UniProtKB">
        <authorList>
            <consortium name="RefSeq"/>
        </authorList>
    </citation>
    <scope>IDENTIFICATION</scope>
    <source>
        <tissue evidence="6">Leaf</tissue>
    </source>
</reference>
<proteinExistence type="predicted"/>
<dbReference type="AlphaFoldDB" id="Q5MA60"/>
<dbReference type="Proteomes" id="UP000790787">
    <property type="component" value="Mitochondrion MT"/>
</dbReference>
<reference evidence="3 4" key="2">
    <citation type="journal article" date="2005" name="Mol. Genet. Genomics">
        <title>The complete nucleotide sequence and multipartite organization of the tobacco mitochondrial genome: comparative analysis of mitochondrial genomes in higher plants.</title>
        <authorList>
            <person name="Sugiyama Y."/>
            <person name="Watase Y."/>
            <person name="Nagase M."/>
            <person name="Makita N."/>
            <person name="Yagura S."/>
            <person name="Hirai A."/>
            <person name="Sugiura M."/>
        </authorList>
    </citation>
    <scope>NUCLEOTIDE SEQUENCE</scope>
    <source>
        <strain evidence="4">cv. TN90</strain>
        <tissue evidence="3 6">Leaf</tissue>
    </source>
</reference>
<dbReference type="PANTHER" id="PTHR35289:SF1">
    <property type="entry name" value="ATP SYNTHASE 9 MITOCHONDRIAL-RELATED"/>
    <property type="match status" value="1"/>
</dbReference>
<keyword evidence="2" id="KW-0812">Transmembrane</keyword>
<evidence type="ECO:0000256" key="1">
    <source>
        <dbReference type="SAM" id="MobiDB-lite"/>
    </source>
</evidence>
<keyword evidence="5" id="KW-1185">Reference proteome</keyword>
<dbReference type="EMBL" id="BA000042">
    <property type="protein sequence ID" value="BAD83418.1"/>
    <property type="molecule type" value="Genomic_DNA"/>
</dbReference>
<evidence type="ECO:0000313" key="4">
    <source>
        <dbReference type="Proteomes" id="UP000084051"/>
    </source>
</evidence>
<keyword evidence="3 6" id="KW-0496">Mitochondrion</keyword>
<evidence type="ECO:0000313" key="3">
    <source>
        <dbReference type="EMBL" id="BAD83418.1"/>
    </source>
</evidence>
<accession>Q5MA60</accession>
<evidence type="ECO:0000313" key="5">
    <source>
        <dbReference type="Proteomes" id="UP000790787"/>
    </source>
</evidence>
<geneLocation type="mitochondrion" evidence="3 6"/>
<organism evidence="3">
    <name type="scientific">Nicotiana tabacum</name>
    <name type="common">Common tobacco</name>
    <dbReference type="NCBI Taxonomy" id="4097"/>
    <lineage>
        <taxon>Eukaryota</taxon>
        <taxon>Viridiplantae</taxon>
        <taxon>Streptophyta</taxon>
        <taxon>Embryophyta</taxon>
        <taxon>Tracheophyta</taxon>
        <taxon>Spermatophyta</taxon>
        <taxon>Magnoliopsida</taxon>
        <taxon>eudicotyledons</taxon>
        <taxon>Gunneridae</taxon>
        <taxon>Pentapetalae</taxon>
        <taxon>asterids</taxon>
        <taxon>lamiids</taxon>
        <taxon>Solanales</taxon>
        <taxon>Solanaceae</taxon>
        <taxon>Nicotianoideae</taxon>
        <taxon>Nicotianeae</taxon>
        <taxon>Nicotiana</taxon>
    </lineage>
</organism>
<protein>
    <submittedName>
        <fullName evidence="3 6">Uncharacterized protein</fullName>
    </submittedName>
</protein>
<dbReference type="KEGG" id="nta:3205319"/>
<evidence type="ECO:0000256" key="2">
    <source>
        <dbReference type="SAM" id="Phobius"/>
    </source>
</evidence>
<reference evidence="6" key="1">
    <citation type="submission" date="2004-12" db="EMBL/GenBank/DDBJ databases">
        <authorList>
            <consortium name="NCBI Genome Project"/>
        </authorList>
    </citation>
    <scope>NUCLEOTIDE SEQUENCE</scope>
    <source>
        <tissue evidence="6">Leaf</tissue>
    </source>
</reference>